<gene>
    <name evidence="2" type="ORF">TVAG_450940</name>
</gene>
<dbReference type="InParanoid" id="A2EYP7"/>
<dbReference type="FunCoup" id="A2EYP7">
    <property type="interactions" value="519"/>
</dbReference>
<dbReference type="GO" id="GO:0003743">
    <property type="term" value="F:translation initiation factor activity"/>
    <property type="evidence" value="ECO:0000318"/>
    <property type="project" value="GO_Central"/>
</dbReference>
<dbReference type="KEGG" id="tva:4760027"/>
<dbReference type="Pfam" id="PF01652">
    <property type="entry name" value="IF4E"/>
    <property type="match status" value="1"/>
</dbReference>
<name>A2EYP7_TRIV3</name>
<dbReference type="VEuPathDB" id="TrichDB:TVAGG3_1088830"/>
<dbReference type="RefSeq" id="XP_001314532.1">
    <property type="nucleotide sequence ID" value="XM_001314504.1"/>
</dbReference>
<dbReference type="VEuPathDB" id="TrichDB:TVAGG3_0866310"/>
<dbReference type="SUPFAM" id="SSF55418">
    <property type="entry name" value="eIF4e-like"/>
    <property type="match status" value="1"/>
</dbReference>
<dbReference type="VEuPathDB" id="TrichDB:TVAGG3_0866620"/>
<accession>A2EYP7</accession>
<dbReference type="OrthoDB" id="590761at2759"/>
<dbReference type="GO" id="GO:0000340">
    <property type="term" value="F:RNA 7-methylguanosine cap binding"/>
    <property type="evidence" value="ECO:0000318"/>
    <property type="project" value="GO_Central"/>
</dbReference>
<sequence length="187" mass="21663">MFYRAPGSKAADNYEKNIHTLGSFNTIEEFWSIYSHLKRPNDLEPPTDYHLFRNGIRAIWEDQDNVKGGKWIIRLKKGLGSYYWERLIMALIGEQFPVDALGAVISVRYPEDIISLWNRTASDDKVRHEICRALCSALELPPDTKLEYKQHYDAVRDHSSFRNTVIYQAGTDEPFEIPQKKVGNGKK</sequence>
<dbReference type="EMBL" id="DS113543">
    <property type="protein sequence ID" value="EAY02194.1"/>
    <property type="molecule type" value="Genomic_DNA"/>
</dbReference>
<dbReference type="STRING" id="5722.A2EYP7"/>
<dbReference type="VEuPathDB" id="TrichDB:TVAG_450940"/>
<dbReference type="AlphaFoldDB" id="A2EYP7"/>
<evidence type="ECO:0000313" key="2">
    <source>
        <dbReference type="EMBL" id="EAY02194.1"/>
    </source>
</evidence>
<dbReference type="GO" id="GO:0006413">
    <property type="term" value="P:translational initiation"/>
    <property type="evidence" value="ECO:0000318"/>
    <property type="project" value="GO_Central"/>
</dbReference>
<comment type="similarity">
    <text evidence="1">Belongs to the eukaryotic initiation factor 4E family.</text>
</comment>
<dbReference type="PANTHER" id="PTHR11960">
    <property type="entry name" value="EUKARYOTIC TRANSLATION INITIATION FACTOR 4E RELATED"/>
    <property type="match status" value="1"/>
</dbReference>
<dbReference type="InterPro" id="IPR023398">
    <property type="entry name" value="TIF_eIF4e-like"/>
</dbReference>
<dbReference type="Gene3D" id="3.30.760.10">
    <property type="entry name" value="RNA Cap, Translation Initiation Factor Eif4e"/>
    <property type="match status" value="1"/>
</dbReference>
<protein>
    <recommendedName>
        <fullName evidence="4">Eukaryotic initiation factor 4E family protein</fullName>
    </recommendedName>
</protein>
<evidence type="ECO:0000313" key="3">
    <source>
        <dbReference type="Proteomes" id="UP000001542"/>
    </source>
</evidence>
<reference evidence="2" key="2">
    <citation type="journal article" date="2007" name="Science">
        <title>Draft genome sequence of the sexually transmitted pathogen Trichomonas vaginalis.</title>
        <authorList>
            <person name="Carlton J.M."/>
            <person name="Hirt R.P."/>
            <person name="Silva J.C."/>
            <person name="Delcher A.L."/>
            <person name="Schatz M."/>
            <person name="Zhao Q."/>
            <person name="Wortman J.R."/>
            <person name="Bidwell S.L."/>
            <person name="Alsmark U.C.M."/>
            <person name="Besteiro S."/>
            <person name="Sicheritz-Ponten T."/>
            <person name="Noel C.J."/>
            <person name="Dacks J.B."/>
            <person name="Foster P.G."/>
            <person name="Simillion C."/>
            <person name="Van de Peer Y."/>
            <person name="Miranda-Saavedra D."/>
            <person name="Barton G.J."/>
            <person name="Westrop G.D."/>
            <person name="Mueller S."/>
            <person name="Dessi D."/>
            <person name="Fiori P.L."/>
            <person name="Ren Q."/>
            <person name="Paulsen I."/>
            <person name="Zhang H."/>
            <person name="Bastida-Corcuera F.D."/>
            <person name="Simoes-Barbosa A."/>
            <person name="Brown M.T."/>
            <person name="Hayes R.D."/>
            <person name="Mukherjee M."/>
            <person name="Okumura C.Y."/>
            <person name="Schneider R."/>
            <person name="Smith A.J."/>
            <person name="Vanacova S."/>
            <person name="Villalvazo M."/>
            <person name="Haas B.J."/>
            <person name="Pertea M."/>
            <person name="Feldblyum T.V."/>
            <person name="Utterback T.R."/>
            <person name="Shu C.L."/>
            <person name="Osoegawa K."/>
            <person name="de Jong P.J."/>
            <person name="Hrdy I."/>
            <person name="Horvathova L."/>
            <person name="Zubacova Z."/>
            <person name="Dolezal P."/>
            <person name="Malik S.B."/>
            <person name="Logsdon J.M. Jr."/>
            <person name="Henze K."/>
            <person name="Gupta A."/>
            <person name="Wang C.C."/>
            <person name="Dunne R.L."/>
            <person name="Upcroft J.A."/>
            <person name="Upcroft P."/>
            <person name="White O."/>
            <person name="Salzberg S.L."/>
            <person name="Tang P."/>
            <person name="Chiu C.-H."/>
            <person name="Lee Y.-S."/>
            <person name="Embley T.M."/>
            <person name="Coombs G.H."/>
            <person name="Mottram J.C."/>
            <person name="Tachezy J."/>
            <person name="Fraser-Liggett C.M."/>
            <person name="Johnson P.J."/>
        </authorList>
    </citation>
    <scope>NUCLEOTIDE SEQUENCE [LARGE SCALE GENOMIC DNA]</scope>
    <source>
        <strain evidence="2">G3</strain>
    </source>
</reference>
<keyword evidence="1" id="KW-0396">Initiation factor</keyword>
<keyword evidence="1" id="KW-0694">RNA-binding</keyword>
<reference evidence="2" key="1">
    <citation type="submission" date="2006-10" db="EMBL/GenBank/DDBJ databases">
        <authorList>
            <person name="Amadeo P."/>
            <person name="Zhao Q."/>
            <person name="Wortman J."/>
            <person name="Fraser-Liggett C."/>
            <person name="Carlton J."/>
        </authorList>
    </citation>
    <scope>NUCLEOTIDE SEQUENCE</scope>
    <source>
        <strain evidence="2">G3</strain>
    </source>
</reference>
<dbReference type="eggNOG" id="KOG1669">
    <property type="taxonomic scope" value="Eukaryota"/>
</dbReference>
<dbReference type="FunFam" id="3.30.760.10:FF:000043">
    <property type="entry name" value="Predicted protein"/>
    <property type="match status" value="1"/>
</dbReference>
<organism evidence="2 3">
    <name type="scientific">Trichomonas vaginalis (strain ATCC PRA-98 / G3)</name>
    <dbReference type="NCBI Taxonomy" id="412133"/>
    <lineage>
        <taxon>Eukaryota</taxon>
        <taxon>Metamonada</taxon>
        <taxon>Parabasalia</taxon>
        <taxon>Trichomonadida</taxon>
        <taxon>Trichomonadidae</taxon>
        <taxon>Trichomonas</taxon>
    </lineage>
</organism>
<keyword evidence="3" id="KW-1185">Reference proteome</keyword>
<dbReference type="GO" id="GO:0016281">
    <property type="term" value="C:eukaryotic translation initiation factor 4F complex"/>
    <property type="evidence" value="ECO:0000318"/>
    <property type="project" value="GO_Central"/>
</dbReference>
<dbReference type="VEuPathDB" id="TrichDB:TVAGG3_0802660"/>
<keyword evidence="1" id="KW-0648">Protein biosynthesis</keyword>
<dbReference type="Proteomes" id="UP000001542">
    <property type="component" value="Unassembled WGS sequence"/>
</dbReference>
<proteinExistence type="inferred from homology"/>
<evidence type="ECO:0000256" key="1">
    <source>
        <dbReference type="RuleBase" id="RU004374"/>
    </source>
</evidence>
<dbReference type="OMA" id="VWNKTAN"/>
<dbReference type="SMR" id="A2EYP7"/>
<dbReference type="PANTHER" id="PTHR11960:SF18">
    <property type="entry name" value="EUKARYOTIC TRANSLATION INITIATION FACTOR 4E HOMOLOGOUS PROTEIN, ISOFORM B"/>
    <property type="match status" value="1"/>
</dbReference>
<evidence type="ECO:0008006" key="4">
    <source>
        <dbReference type="Google" id="ProtNLM"/>
    </source>
</evidence>
<dbReference type="InterPro" id="IPR001040">
    <property type="entry name" value="TIF_eIF_4E"/>
</dbReference>